<dbReference type="InterPro" id="IPR007561">
    <property type="entry name" value="Cell_div_SepF/SepF-rel"/>
</dbReference>
<keyword evidence="3 5" id="KW-0131">Cell cycle</keyword>
<keyword evidence="8" id="KW-1185">Reference proteome</keyword>
<comment type="function">
    <text evidence="4 5">Cell division protein that is part of the divisome complex and is recruited early to the Z-ring. Probably stimulates Z-ring formation, perhaps through the cross-linking of FtsZ protofilaments. Its function overlaps with FtsA.</text>
</comment>
<evidence type="ECO:0000256" key="4">
    <source>
        <dbReference type="ARBA" id="ARBA00044936"/>
    </source>
</evidence>
<evidence type="ECO:0000256" key="2">
    <source>
        <dbReference type="ARBA" id="ARBA00023210"/>
    </source>
</evidence>
<feature type="region of interest" description="Disordered" evidence="6">
    <location>
        <begin position="18"/>
        <end position="39"/>
    </location>
</feature>
<gene>
    <name evidence="5" type="primary">sepF</name>
    <name evidence="7" type="ordered locus">Daud_1413</name>
</gene>
<comment type="similarity">
    <text evidence="5">Belongs to the SepF family.</text>
</comment>
<dbReference type="RefSeq" id="WP_012302506.1">
    <property type="nucleotide sequence ID" value="NC_010424.1"/>
</dbReference>
<evidence type="ECO:0000256" key="6">
    <source>
        <dbReference type="SAM" id="MobiDB-lite"/>
    </source>
</evidence>
<evidence type="ECO:0000313" key="7">
    <source>
        <dbReference type="EMBL" id="ACA59921.1"/>
    </source>
</evidence>
<dbReference type="Gene3D" id="3.30.110.150">
    <property type="entry name" value="SepF-like protein"/>
    <property type="match status" value="1"/>
</dbReference>
<comment type="subcellular location">
    <subcellularLocation>
        <location evidence="5">Cytoplasm</location>
    </subcellularLocation>
    <text evidence="5">Localizes to the division site, in a FtsZ-dependent manner.</text>
</comment>
<protein>
    <recommendedName>
        <fullName evidence="5">Cell division protein SepF</fullName>
    </recommendedName>
</protein>
<dbReference type="Proteomes" id="UP000008544">
    <property type="component" value="Chromosome"/>
</dbReference>
<reference evidence="7 8" key="2">
    <citation type="journal article" date="2008" name="Science">
        <title>Environmental genomics reveals a single-species ecosystem deep within Earth.</title>
        <authorList>
            <person name="Chivian D."/>
            <person name="Brodie E.L."/>
            <person name="Alm E.J."/>
            <person name="Culley D.E."/>
            <person name="Dehal P.S."/>
            <person name="Desantis T.Z."/>
            <person name="Gihring T.M."/>
            <person name="Lapidus A."/>
            <person name="Lin L.H."/>
            <person name="Lowry S.R."/>
            <person name="Moser D.P."/>
            <person name="Richardson P.M."/>
            <person name="Southam G."/>
            <person name="Wanger G."/>
            <person name="Pratt L.M."/>
            <person name="Andersen G.L."/>
            <person name="Hazen T.C."/>
            <person name="Brockman F.J."/>
            <person name="Arkin A.P."/>
            <person name="Onstott T.C."/>
        </authorList>
    </citation>
    <scope>NUCLEOTIDE SEQUENCE [LARGE SCALE GENOMIC DNA]</scope>
    <source>
        <strain evidence="7 8">MP104C</strain>
    </source>
</reference>
<dbReference type="HOGENOM" id="CLU_078499_4_0_9"/>
<evidence type="ECO:0000256" key="5">
    <source>
        <dbReference type="HAMAP-Rule" id="MF_01197"/>
    </source>
</evidence>
<dbReference type="eggNOG" id="COG1799">
    <property type="taxonomic scope" value="Bacteria"/>
</dbReference>
<organism evidence="7 8">
    <name type="scientific">Desulforudis audaxviator (strain MP104C)</name>
    <dbReference type="NCBI Taxonomy" id="477974"/>
    <lineage>
        <taxon>Bacteria</taxon>
        <taxon>Bacillati</taxon>
        <taxon>Bacillota</taxon>
        <taxon>Clostridia</taxon>
        <taxon>Thermoanaerobacterales</taxon>
        <taxon>Candidatus Desulforudaceae</taxon>
        <taxon>Candidatus Desulforudis</taxon>
    </lineage>
</organism>
<dbReference type="InterPro" id="IPR038594">
    <property type="entry name" value="SepF-like_sf"/>
</dbReference>
<dbReference type="STRING" id="477974.Daud_1413"/>
<dbReference type="GO" id="GO:0043093">
    <property type="term" value="P:FtsZ-dependent cytokinesis"/>
    <property type="evidence" value="ECO:0007669"/>
    <property type="project" value="UniProtKB-UniRule"/>
</dbReference>
<dbReference type="HAMAP" id="MF_01197">
    <property type="entry name" value="SepF"/>
    <property type="match status" value="1"/>
</dbReference>
<dbReference type="PANTHER" id="PTHR35798:SF1">
    <property type="entry name" value="CELL DIVISION PROTEIN SEPF"/>
    <property type="match status" value="1"/>
</dbReference>
<dbReference type="PANTHER" id="PTHR35798">
    <property type="entry name" value="CELL DIVISION PROTEIN SEPF"/>
    <property type="match status" value="1"/>
</dbReference>
<evidence type="ECO:0000256" key="3">
    <source>
        <dbReference type="ARBA" id="ARBA00023306"/>
    </source>
</evidence>
<evidence type="ECO:0000256" key="1">
    <source>
        <dbReference type="ARBA" id="ARBA00022618"/>
    </source>
</evidence>
<dbReference type="InterPro" id="IPR023052">
    <property type="entry name" value="Cell_div_SepF"/>
</dbReference>
<dbReference type="Pfam" id="PF04472">
    <property type="entry name" value="SepF"/>
    <property type="match status" value="1"/>
</dbReference>
<keyword evidence="1 5" id="KW-0132">Cell division</keyword>
<reference evidence="8" key="1">
    <citation type="submission" date="2007-10" db="EMBL/GenBank/DDBJ databases">
        <title>Complete sequence of chromosome of Desulforudis audaxviator MP104C.</title>
        <authorList>
            <person name="Copeland A."/>
            <person name="Lucas S."/>
            <person name="Lapidus A."/>
            <person name="Barry K."/>
            <person name="Glavina del Rio T."/>
            <person name="Dalin E."/>
            <person name="Tice H."/>
            <person name="Bruce D."/>
            <person name="Pitluck S."/>
            <person name="Lowry S.R."/>
            <person name="Larimer F."/>
            <person name="Land M.L."/>
            <person name="Hauser L."/>
            <person name="Kyrpides N."/>
            <person name="Ivanova N.N."/>
            <person name="Richardson P."/>
        </authorList>
    </citation>
    <scope>NUCLEOTIDE SEQUENCE [LARGE SCALE GENOMIC DNA]</scope>
    <source>
        <strain evidence="8">MP104C</strain>
    </source>
</reference>
<dbReference type="EMBL" id="CP000860">
    <property type="protein sequence ID" value="ACA59921.1"/>
    <property type="molecule type" value="Genomic_DNA"/>
</dbReference>
<sequence>MTVEKRKLVDRVLNFMGFEEEGPEQAPEERMPRENPDPRKKATVVNLHAQRQTRVVVAEPRSFDEAQEIAEHLKNRRPVIVNLEHVDTEIARRIVDFVSGATLALNGAQQKVGGGIFLFVPNNVDIEGKTQALERGIFPWIK</sequence>
<keyword evidence="5" id="KW-0963">Cytoplasm</keyword>
<feature type="compositionally biased region" description="Basic and acidic residues" evidence="6">
    <location>
        <begin position="27"/>
        <end position="39"/>
    </location>
</feature>
<dbReference type="GO" id="GO:0000917">
    <property type="term" value="P:division septum assembly"/>
    <property type="evidence" value="ECO:0007669"/>
    <property type="project" value="UniProtKB-KW"/>
</dbReference>
<keyword evidence="2 5" id="KW-0717">Septation</keyword>
<proteinExistence type="inferred from homology"/>
<dbReference type="KEGG" id="dau:Daud_1413"/>
<dbReference type="AlphaFoldDB" id="B1I4B1"/>
<name>B1I4B1_DESAP</name>
<accession>B1I4B1</accession>
<evidence type="ECO:0000313" key="8">
    <source>
        <dbReference type="Proteomes" id="UP000008544"/>
    </source>
</evidence>
<dbReference type="GO" id="GO:0005737">
    <property type="term" value="C:cytoplasm"/>
    <property type="evidence" value="ECO:0007669"/>
    <property type="project" value="UniProtKB-SubCell"/>
</dbReference>
<comment type="subunit">
    <text evidence="5">Homodimer. Interacts with FtsZ.</text>
</comment>